<dbReference type="PANTHER" id="PTHR41534">
    <property type="entry name" value="BLR3401 PROTEIN"/>
    <property type="match status" value="1"/>
</dbReference>
<dbReference type="CDD" id="cd00667">
    <property type="entry name" value="ring_hydroxylating_dioxygenases_beta"/>
    <property type="match status" value="1"/>
</dbReference>
<evidence type="ECO:0000313" key="4">
    <source>
        <dbReference type="Proteomes" id="UP000318199"/>
    </source>
</evidence>
<keyword evidence="3" id="KW-0223">Dioxygenase</keyword>
<protein>
    <submittedName>
        <fullName evidence="3">Benzoate 1,2-dioxygenase small subunit</fullName>
    </submittedName>
</protein>
<keyword evidence="4" id="KW-1185">Reference proteome</keyword>
<proteinExistence type="inferred from homology"/>
<evidence type="ECO:0000256" key="2">
    <source>
        <dbReference type="ARBA" id="ARBA00023002"/>
    </source>
</evidence>
<dbReference type="SUPFAM" id="SSF54427">
    <property type="entry name" value="NTF2-like"/>
    <property type="match status" value="1"/>
</dbReference>
<sequence length="164" mass="19071">MSDAATLHSVTDFLYREAEYVDARRWDDWLALFDPKAEYWIPSWDSEDEYTSDPQNEVSLMYYGDRTGLEDRVFRLRTGRSAASTPLPRTCHLVSNVRVTPGADGACAVKANFVTHLFKRNVSQSFYGRYEYLLSRQGEDWRIRKKKILVLNDLIETVLDIYSV</sequence>
<organism evidence="3 4">
    <name type="scientific">Caenimonas sedimenti</name>
    <dbReference type="NCBI Taxonomy" id="2596921"/>
    <lineage>
        <taxon>Bacteria</taxon>
        <taxon>Pseudomonadati</taxon>
        <taxon>Pseudomonadota</taxon>
        <taxon>Betaproteobacteria</taxon>
        <taxon>Burkholderiales</taxon>
        <taxon>Comamonadaceae</taxon>
        <taxon>Caenimonas</taxon>
    </lineage>
</organism>
<dbReference type="Gene3D" id="3.10.450.50">
    <property type="match status" value="1"/>
</dbReference>
<dbReference type="GO" id="GO:0019380">
    <property type="term" value="P:3-phenylpropionate catabolic process"/>
    <property type="evidence" value="ECO:0007669"/>
    <property type="project" value="TreeGrafter"/>
</dbReference>
<dbReference type="OrthoDB" id="7062869at2"/>
<gene>
    <name evidence="3" type="ORF">FN976_09995</name>
</gene>
<dbReference type="Proteomes" id="UP000318199">
    <property type="component" value="Unassembled WGS sequence"/>
</dbReference>
<dbReference type="InterPro" id="IPR000391">
    <property type="entry name" value="Rng_hydr_dOase-bsu"/>
</dbReference>
<accession>A0A562ZS72</accession>
<dbReference type="InterPro" id="IPR032710">
    <property type="entry name" value="NTF2-like_dom_sf"/>
</dbReference>
<dbReference type="GO" id="GO:0051213">
    <property type="term" value="F:dioxygenase activity"/>
    <property type="evidence" value="ECO:0007669"/>
    <property type="project" value="UniProtKB-KW"/>
</dbReference>
<dbReference type="Pfam" id="PF00866">
    <property type="entry name" value="Ring_hydroxyl_B"/>
    <property type="match status" value="1"/>
</dbReference>
<comment type="similarity">
    <text evidence="1">Belongs to the bacterial ring-hydroxylating dioxygenase beta subunit family.</text>
</comment>
<dbReference type="RefSeq" id="WP_145892874.1">
    <property type="nucleotide sequence ID" value="NZ_VOBQ01000008.1"/>
</dbReference>
<dbReference type="EMBL" id="VOBQ01000008">
    <property type="protein sequence ID" value="TWO71257.1"/>
    <property type="molecule type" value="Genomic_DNA"/>
</dbReference>
<name>A0A562ZS72_9BURK</name>
<evidence type="ECO:0000313" key="3">
    <source>
        <dbReference type="EMBL" id="TWO71257.1"/>
    </source>
</evidence>
<keyword evidence="2" id="KW-0560">Oxidoreductase</keyword>
<evidence type="ECO:0000256" key="1">
    <source>
        <dbReference type="ARBA" id="ARBA00009570"/>
    </source>
</evidence>
<reference evidence="3 4" key="1">
    <citation type="submission" date="2019-07" db="EMBL/GenBank/DDBJ databases">
        <title>Caenimonas sedimenti sp. nov., isolated from activated sludge.</title>
        <authorList>
            <person name="Xu J."/>
        </authorList>
    </citation>
    <scope>NUCLEOTIDE SEQUENCE [LARGE SCALE GENOMIC DNA]</scope>
    <source>
        <strain evidence="3 4">HX-9-20</strain>
    </source>
</reference>
<dbReference type="AlphaFoldDB" id="A0A562ZS72"/>
<dbReference type="PANTHER" id="PTHR41534:SF1">
    <property type="entry name" value="BLR3401 PROTEIN"/>
    <property type="match status" value="1"/>
</dbReference>
<comment type="caution">
    <text evidence="3">The sequence shown here is derived from an EMBL/GenBank/DDBJ whole genome shotgun (WGS) entry which is preliminary data.</text>
</comment>